<dbReference type="PANTHER" id="PTHR48267:SF1">
    <property type="entry name" value="BILIRUBIN OXIDASE"/>
    <property type="match status" value="1"/>
</dbReference>
<name>A0A7W9LHY0_9ACTN</name>
<evidence type="ECO:0000259" key="4">
    <source>
        <dbReference type="Pfam" id="PF07732"/>
    </source>
</evidence>
<dbReference type="PANTHER" id="PTHR48267">
    <property type="entry name" value="CUPREDOXIN SUPERFAMILY PROTEIN"/>
    <property type="match status" value="1"/>
</dbReference>
<feature type="domain" description="Plastocyanin-like" evidence="3">
    <location>
        <begin position="501"/>
        <end position="622"/>
    </location>
</feature>
<dbReference type="Pfam" id="PF07731">
    <property type="entry name" value="Cu-oxidase_2"/>
    <property type="match status" value="1"/>
</dbReference>
<dbReference type="CDD" id="cd13844">
    <property type="entry name" value="CuRO_1_BOD_CotA_like"/>
    <property type="match status" value="1"/>
</dbReference>
<dbReference type="Proteomes" id="UP000579153">
    <property type="component" value="Unassembled WGS sequence"/>
</dbReference>
<dbReference type="SUPFAM" id="SSF49503">
    <property type="entry name" value="Cupredoxins"/>
    <property type="match status" value="3"/>
</dbReference>
<dbReference type="PROSITE" id="PS51318">
    <property type="entry name" value="TAT"/>
    <property type="match status" value="1"/>
</dbReference>
<dbReference type="EMBL" id="JACHMB010000001">
    <property type="protein sequence ID" value="MBB5784437.1"/>
    <property type="molecule type" value="Genomic_DNA"/>
</dbReference>
<dbReference type="InterPro" id="IPR006311">
    <property type="entry name" value="TAT_signal"/>
</dbReference>
<proteinExistence type="inferred from homology"/>
<feature type="region of interest" description="Disordered" evidence="2">
    <location>
        <begin position="25"/>
        <end position="60"/>
    </location>
</feature>
<evidence type="ECO:0000259" key="3">
    <source>
        <dbReference type="Pfam" id="PF07731"/>
    </source>
</evidence>
<accession>A0A7W9LHY0</accession>
<comment type="similarity">
    <text evidence="1">Belongs to the multicopper oxidase family.</text>
</comment>
<dbReference type="InterPro" id="IPR011707">
    <property type="entry name" value="Cu-oxidase-like_N"/>
</dbReference>
<dbReference type="GO" id="GO:0016491">
    <property type="term" value="F:oxidoreductase activity"/>
    <property type="evidence" value="ECO:0007669"/>
    <property type="project" value="InterPro"/>
</dbReference>
<comment type="caution">
    <text evidence="5">The sequence shown here is derived from an EMBL/GenBank/DDBJ whole genome shotgun (WGS) entry which is preliminary data.</text>
</comment>
<sequence>MRDPDLLRRRLLQTATLASAAVVVGAETSRSRDVTQTTPETTPEYGPASAPSRAPGPPLALRKFADPLRVPPVLRPRGDGAQLTVRLRPARVRVHSQLPEVPMWTFDGHFPGPTIEVSKDQLIRVTWKNELSGTIPLVAVEVPPGDAERPKNHPGRDGADPVEALATLPPWAAVHLHGAHTGGGNDGWAENAVLPGAAQLSEYPNSQPATTLWYHDHAMHLTRYTIMAGLAGFYLIRDREEEEALGLPSGTYDIPLMLCDRNLDTDADGRPAGRLLNKVVLRRTEPKVISEFTGPYTMVNGVIWPYLEVKPRAYRFRVANVSNYRTFRLMLLDEDGRPAMDAVRLVGTDQGLLKAPVTATDAIALASAERADLVIDFSGLRGRKVRLVNVPPGGEPGQADPDGDVPEPDVMQFRVGGGFPVAFCTPKRSSSFRRLTEADVPADAPRRWVVIPPPGAYPGQPVNTLWEMEEAEPASRAATPAGVIQVAMADGHVRTLRRAAQAYADRTGVMAALGQWERWHFLALTREVHPMHIHGTSFQVLSRSRVDRGGYDDSTGGTTTPLKQLGEEPLAAWEQGWKDTVTVTGGQLVTVAARFDHPGRFVYHCHLLEHEMDMMRPFVVMPHHIMMLQH</sequence>
<gene>
    <name evidence="5" type="ORF">HD596_011193</name>
</gene>
<dbReference type="GO" id="GO:0005507">
    <property type="term" value="F:copper ion binding"/>
    <property type="evidence" value="ECO:0007669"/>
    <property type="project" value="InterPro"/>
</dbReference>
<dbReference type="InterPro" id="IPR045087">
    <property type="entry name" value="Cu-oxidase_fam"/>
</dbReference>
<protein>
    <submittedName>
        <fullName evidence="5">Spore coat protein A</fullName>
    </submittedName>
</protein>
<evidence type="ECO:0000313" key="6">
    <source>
        <dbReference type="Proteomes" id="UP000579153"/>
    </source>
</evidence>
<evidence type="ECO:0000313" key="5">
    <source>
        <dbReference type="EMBL" id="MBB5784437.1"/>
    </source>
</evidence>
<dbReference type="Pfam" id="PF07732">
    <property type="entry name" value="Cu-oxidase_3"/>
    <property type="match status" value="1"/>
</dbReference>
<dbReference type="AlphaFoldDB" id="A0A7W9LHY0"/>
<dbReference type="Gene3D" id="2.60.40.420">
    <property type="entry name" value="Cupredoxins - blue copper proteins"/>
    <property type="match status" value="3"/>
</dbReference>
<keyword evidence="5" id="KW-0167">Capsid protein</keyword>
<dbReference type="InterPro" id="IPR011706">
    <property type="entry name" value="Cu-oxidase_C"/>
</dbReference>
<dbReference type="InterPro" id="IPR008972">
    <property type="entry name" value="Cupredoxin"/>
</dbReference>
<organism evidence="5 6">
    <name type="scientific">Nonomuraea jabiensis</name>
    <dbReference type="NCBI Taxonomy" id="882448"/>
    <lineage>
        <taxon>Bacteria</taxon>
        <taxon>Bacillati</taxon>
        <taxon>Actinomycetota</taxon>
        <taxon>Actinomycetes</taxon>
        <taxon>Streptosporangiales</taxon>
        <taxon>Streptosporangiaceae</taxon>
        <taxon>Nonomuraea</taxon>
    </lineage>
</organism>
<feature type="domain" description="Plastocyanin-like" evidence="4">
    <location>
        <begin position="173"/>
        <end position="240"/>
    </location>
</feature>
<keyword evidence="6" id="KW-1185">Reference proteome</keyword>
<keyword evidence="5" id="KW-0946">Virion</keyword>
<evidence type="ECO:0000256" key="1">
    <source>
        <dbReference type="ARBA" id="ARBA00010609"/>
    </source>
</evidence>
<evidence type="ECO:0000256" key="2">
    <source>
        <dbReference type="SAM" id="MobiDB-lite"/>
    </source>
</evidence>
<dbReference type="RefSeq" id="WP_185077388.1">
    <property type="nucleotide sequence ID" value="NZ_JACHMB010000001.1"/>
</dbReference>
<reference evidence="5 6" key="1">
    <citation type="submission" date="2020-08" db="EMBL/GenBank/DDBJ databases">
        <title>Sequencing the genomes of 1000 actinobacteria strains.</title>
        <authorList>
            <person name="Klenk H.-P."/>
        </authorList>
    </citation>
    <scope>NUCLEOTIDE SEQUENCE [LARGE SCALE GENOMIC DNA]</scope>
    <source>
        <strain evidence="5 6">DSM 45507</strain>
    </source>
</reference>
<feature type="compositionally biased region" description="Low complexity" evidence="2">
    <location>
        <begin position="46"/>
        <end position="60"/>
    </location>
</feature>